<keyword evidence="2" id="KW-0732">Signal</keyword>
<evidence type="ECO:0000313" key="3">
    <source>
        <dbReference type="EMBL" id="MXU97053.1"/>
    </source>
</evidence>
<proteinExistence type="predicted"/>
<organism evidence="3">
    <name type="scientific">Ixodes ricinus</name>
    <name type="common">Common tick</name>
    <name type="synonym">Acarus ricinus</name>
    <dbReference type="NCBI Taxonomy" id="34613"/>
    <lineage>
        <taxon>Eukaryota</taxon>
        <taxon>Metazoa</taxon>
        <taxon>Ecdysozoa</taxon>
        <taxon>Arthropoda</taxon>
        <taxon>Chelicerata</taxon>
        <taxon>Arachnida</taxon>
        <taxon>Acari</taxon>
        <taxon>Parasitiformes</taxon>
        <taxon>Ixodida</taxon>
        <taxon>Ixodoidea</taxon>
        <taxon>Ixodidae</taxon>
        <taxon>Ixodinae</taxon>
        <taxon>Ixodes</taxon>
    </lineage>
</organism>
<evidence type="ECO:0000256" key="1">
    <source>
        <dbReference type="SAM" id="MobiDB-lite"/>
    </source>
</evidence>
<name>A0A6B0V462_IXORI</name>
<dbReference type="EMBL" id="GIFC01014970">
    <property type="protein sequence ID" value="MXU97053.1"/>
    <property type="molecule type" value="Transcribed_RNA"/>
</dbReference>
<accession>A0A6B0V462</accession>
<reference evidence="3" key="1">
    <citation type="submission" date="2019-12" db="EMBL/GenBank/DDBJ databases">
        <title>An insight into the sialome of adult female Ixodes ricinus ticks feeding for 6 days.</title>
        <authorList>
            <person name="Perner J."/>
            <person name="Ribeiro J.M.C."/>
        </authorList>
    </citation>
    <scope>NUCLEOTIDE SEQUENCE</scope>
    <source>
        <strain evidence="3">Semi-engorged</strain>
        <tissue evidence="3">Salivary glands</tissue>
    </source>
</reference>
<evidence type="ECO:0000256" key="2">
    <source>
        <dbReference type="SAM" id="SignalP"/>
    </source>
</evidence>
<feature type="region of interest" description="Disordered" evidence="1">
    <location>
        <begin position="121"/>
        <end position="187"/>
    </location>
</feature>
<protein>
    <submittedName>
        <fullName evidence="3">Putative secreted protein</fullName>
    </submittedName>
</protein>
<feature type="chain" id="PRO_5025387804" evidence="2">
    <location>
        <begin position="35"/>
        <end position="242"/>
    </location>
</feature>
<sequence>MRRQWSGWWRERAIFSSPSPVLFLFLFSPLGSNCFPCWNAIACLRSKVDGVDGPVTHVVASRWEHRVDVVVVALAVLLAEDAPSVPALQSSAAAWMPLNAALLVPPSAGWFPRKKLRMRCPRTEQQEGRQQQHGTRAPVGHDFPRRAGNLASSGQYGPSTAGIHHDDSEAIRRSGRGKRNNRRSPSRALVFLATLPGVSDPSSRQPAPINYSAISEGRADNRKFVVDRSRASASSADVMRWR</sequence>
<dbReference type="AlphaFoldDB" id="A0A6B0V462"/>
<feature type="signal peptide" evidence="2">
    <location>
        <begin position="1"/>
        <end position="34"/>
    </location>
</feature>
<feature type="compositionally biased region" description="Basic and acidic residues" evidence="1">
    <location>
        <begin position="163"/>
        <end position="172"/>
    </location>
</feature>
<feature type="compositionally biased region" description="Basic residues" evidence="1">
    <location>
        <begin position="173"/>
        <end position="185"/>
    </location>
</feature>